<keyword evidence="8" id="KW-0175">Coiled coil</keyword>
<dbReference type="PRINTS" id="PR00344">
    <property type="entry name" value="BCTRLSENSOR"/>
</dbReference>
<keyword evidence="6" id="KW-0902">Two-component regulatory system</keyword>
<dbReference type="InterPro" id="IPR019734">
    <property type="entry name" value="TPR_rpt"/>
</dbReference>
<feature type="domain" description="Histidine kinase" evidence="10">
    <location>
        <begin position="414"/>
        <end position="627"/>
    </location>
</feature>
<evidence type="ECO:0000256" key="9">
    <source>
        <dbReference type="SAM" id="Phobius"/>
    </source>
</evidence>
<keyword evidence="3" id="KW-0597">Phosphoprotein</keyword>
<accession>A0A917N1P4</accession>
<sequence>MVIVGQNEIAIRLLDTLRSAIPPEDPFISEYYCYQSSLDFFGPDHGNTYADSALAYFKNSSRKSSYPGNFRQALFIKGDACFKNKKYLAAISYYAQAKELKKAGDCDDGDLAVKIAGVYYEQGNYRIAARYFIEKYQQVISCPSNLTPEKKFITLQANLNNAGFSYERAGLLDSAMFYYRKDLNLIDSADRLNLAAKRNIDAARSVVFDNLGGVFIQQRKIDAAVNYLSKSIDLSNEETNPTKVTTYIKLADAYVISGKLDMAKAALDHCVLLLKRYPNDEFNARRFKVLAAYLFKRNLLSEAYKVQSRYMHLQDSLGLSKSELYKTDIARQVNNLQEQARVSDLEQKAKYRKLYLAVISAALLFATMIIILIVRSLRRTQKARENATIQNQKLEQALAELERVNQNYIKIMRIMAHDLRNPLGGISGLAQLLLDDDELNEESRHMLRLIETTSIHSLEMINELLKSDLGDSGPLQKDLTDLNALLYESVELLQFKANEKEQQISYTGKSGPVMVNLHYEKMWRVINNLVMNALKFSHVKGTVEVALLQKEDHVIVTIADRGIGIPEKHSELIYEMFTPAKRVGTNGEQPFGLGLSISKNIVERHGGEIWFENRSGGGTIFSVRLPI</sequence>
<keyword evidence="9" id="KW-1133">Transmembrane helix</keyword>
<dbReference type="Proteomes" id="UP000662074">
    <property type="component" value="Unassembled WGS sequence"/>
</dbReference>
<dbReference type="Gene3D" id="3.30.565.10">
    <property type="entry name" value="Histidine kinase-like ATPase, C-terminal domain"/>
    <property type="match status" value="1"/>
</dbReference>
<evidence type="ECO:0000256" key="4">
    <source>
        <dbReference type="ARBA" id="ARBA00022679"/>
    </source>
</evidence>
<evidence type="ECO:0000256" key="8">
    <source>
        <dbReference type="SAM" id="Coils"/>
    </source>
</evidence>
<gene>
    <name evidence="11" type="ORF">GCM10011425_23080</name>
</gene>
<keyword evidence="9" id="KW-0812">Transmembrane</keyword>
<dbReference type="SUPFAM" id="SSF55874">
    <property type="entry name" value="ATPase domain of HSP90 chaperone/DNA topoisomerase II/histidine kinase"/>
    <property type="match status" value="1"/>
</dbReference>
<dbReference type="PROSITE" id="PS50109">
    <property type="entry name" value="HIS_KIN"/>
    <property type="match status" value="1"/>
</dbReference>
<comment type="catalytic activity">
    <reaction evidence="1">
        <text>ATP + protein L-histidine = ADP + protein N-phospho-L-histidine.</text>
        <dbReference type="EC" id="2.7.13.3"/>
    </reaction>
</comment>
<organism evidence="11 12">
    <name type="scientific">Mucilaginibacter galii</name>
    <dbReference type="NCBI Taxonomy" id="2005073"/>
    <lineage>
        <taxon>Bacteria</taxon>
        <taxon>Pseudomonadati</taxon>
        <taxon>Bacteroidota</taxon>
        <taxon>Sphingobacteriia</taxon>
        <taxon>Sphingobacteriales</taxon>
        <taxon>Sphingobacteriaceae</taxon>
        <taxon>Mucilaginibacter</taxon>
    </lineage>
</organism>
<dbReference type="InterPro" id="IPR036097">
    <property type="entry name" value="HisK_dim/P_sf"/>
</dbReference>
<reference evidence="11" key="1">
    <citation type="journal article" date="2014" name="Int. J. Syst. Evol. Microbiol.">
        <title>Complete genome sequence of Corynebacterium casei LMG S-19264T (=DSM 44701T), isolated from a smear-ripened cheese.</title>
        <authorList>
            <consortium name="US DOE Joint Genome Institute (JGI-PGF)"/>
            <person name="Walter F."/>
            <person name="Albersmeier A."/>
            <person name="Kalinowski J."/>
            <person name="Ruckert C."/>
        </authorList>
    </citation>
    <scope>NUCLEOTIDE SEQUENCE</scope>
    <source>
        <strain evidence="11">CCM 8711</strain>
    </source>
</reference>
<reference evidence="11" key="2">
    <citation type="submission" date="2020-09" db="EMBL/GenBank/DDBJ databases">
        <authorList>
            <person name="Sun Q."/>
            <person name="Sedlacek I."/>
        </authorList>
    </citation>
    <scope>NUCLEOTIDE SEQUENCE</scope>
    <source>
        <strain evidence="11">CCM 8711</strain>
    </source>
</reference>
<proteinExistence type="predicted"/>
<keyword evidence="5" id="KW-0418">Kinase</keyword>
<comment type="caution">
    <text evidence="11">The sequence shown here is derived from an EMBL/GenBank/DDBJ whole genome shotgun (WGS) entry which is preliminary data.</text>
</comment>
<protein>
    <recommendedName>
        <fullName evidence="2">histidine kinase</fullName>
        <ecNumber evidence="2">2.7.13.3</ecNumber>
    </recommendedName>
</protein>
<keyword evidence="12" id="KW-1185">Reference proteome</keyword>
<dbReference type="SMART" id="SM00028">
    <property type="entry name" value="TPR"/>
    <property type="match status" value="3"/>
</dbReference>
<dbReference type="InterPro" id="IPR005467">
    <property type="entry name" value="His_kinase_dom"/>
</dbReference>
<dbReference type="Gene3D" id="1.10.287.130">
    <property type="match status" value="1"/>
</dbReference>
<dbReference type="CDD" id="cd00082">
    <property type="entry name" value="HisKA"/>
    <property type="match status" value="1"/>
</dbReference>
<evidence type="ECO:0000256" key="6">
    <source>
        <dbReference type="ARBA" id="ARBA00023012"/>
    </source>
</evidence>
<dbReference type="GO" id="GO:0000155">
    <property type="term" value="F:phosphorelay sensor kinase activity"/>
    <property type="evidence" value="ECO:0007669"/>
    <property type="project" value="InterPro"/>
</dbReference>
<dbReference type="Pfam" id="PF13181">
    <property type="entry name" value="TPR_8"/>
    <property type="match status" value="2"/>
</dbReference>
<dbReference type="SUPFAM" id="SSF47384">
    <property type="entry name" value="Homodimeric domain of signal transducing histidine kinase"/>
    <property type="match status" value="1"/>
</dbReference>
<feature type="repeat" description="TPR" evidence="7">
    <location>
        <begin position="205"/>
        <end position="238"/>
    </location>
</feature>
<dbReference type="EC" id="2.7.13.3" evidence="2"/>
<dbReference type="SMART" id="SM00388">
    <property type="entry name" value="HisKA"/>
    <property type="match status" value="1"/>
</dbReference>
<dbReference type="SMART" id="SM00387">
    <property type="entry name" value="HATPase_c"/>
    <property type="match status" value="1"/>
</dbReference>
<evidence type="ECO:0000256" key="1">
    <source>
        <dbReference type="ARBA" id="ARBA00000085"/>
    </source>
</evidence>
<dbReference type="CDD" id="cd00075">
    <property type="entry name" value="HATPase"/>
    <property type="match status" value="1"/>
</dbReference>
<keyword evidence="9" id="KW-0472">Membrane</keyword>
<dbReference type="PROSITE" id="PS50005">
    <property type="entry name" value="TPR"/>
    <property type="match status" value="1"/>
</dbReference>
<name>A0A917N1P4_9SPHI</name>
<dbReference type="InterPro" id="IPR003661">
    <property type="entry name" value="HisK_dim/P_dom"/>
</dbReference>
<dbReference type="InterPro" id="IPR036890">
    <property type="entry name" value="HATPase_C_sf"/>
</dbReference>
<evidence type="ECO:0000256" key="2">
    <source>
        <dbReference type="ARBA" id="ARBA00012438"/>
    </source>
</evidence>
<dbReference type="Pfam" id="PF00512">
    <property type="entry name" value="HisKA"/>
    <property type="match status" value="1"/>
</dbReference>
<dbReference type="PANTHER" id="PTHR43711">
    <property type="entry name" value="TWO-COMPONENT HISTIDINE KINASE"/>
    <property type="match status" value="1"/>
</dbReference>
<feature type="coiled-coil region" evidence="8">
    <location>
        <begin position="377"/>
        <end position="414"/>
    </location>
</feature>
<keyword evidence="4" id="KW-0808">Transferase</keyword>
<evidence type="ECO:0000256" key="7">
    <source>
        <dbReference type="PROSITE-ProRule" id="PRU00339"/>
    </source>
</evidence>
<feature type="transmembrane region" description="Helical" evidence="9">
    <location>
        <begin position="354"/>
        <end position="374"/>
    </location>
</feature>
<dbReference type="Pfam" id="PF02518">
    <property type="entry name" value="HATPase_c"/>
    <property type="match status" value="1"/>
</dbReference>
<evidence type="ECO:0000259" key="10">
    <source>
        <dbReference type="PROSITE" id="PS50109"/>
    </source>
</evidence>
<dbReference type="AlphaFoldDB" id="A0A917N1P4"/>
<dbReference type="InterPro" id="IPR003594">
    <property type="entry name" value="HATPase_dom"/>
</dbReference>
<dbReference type="InterPro" id="IPR004358">
    <property type="entry name" value="Sig_transdc_His_kin-like_C"/>
</dbReference>
<evidence type="ECO:0000256" key="3">
    <source>
        <dbReference type="ARBA" id="ARBA00022553"/>
    </source>
</evidence>
<evidence type="ECO:0000313" key="12">
    <source>
        <dbReference type="Proteomes" id="UP000662074"/>
    </source>
</evidence>
<dbReference type="Gene3D" id="1.25.40.10">
    <property type="entry name" value="Tetratricopeptide repeat domain"/>
    <property type="match status" value="2"/>
</dbReference>
<evidence type="ECO:0000256" key="5">
    <source>
        <dbReference type="ARBA" id="ARBA00022777"/>
    </source>
</evidence>
<dbReference type="EMBL" id="BMDO01000006">
    <property type="protein sequence ID" value="GGI51096.1"/>
    <property type="molecule type" value="Genomic_DNA"/>
</dbReference>
<dbReference type="SUPFAM" id="SSF48452">
    <property type="entry name" value="TPR-like"/>
    <property type="match status" value="1"/>
</dbReference>
<keyword evidence="7" id="KW-0802">TPR repeat</keyword>
<dbReference type="PANTHER" id="PTHR43711:SF1">
    <property type="entry name" value="HISTIDINE KINASE 1"/>
    <property type="match status" value="1"/>
</dbReference>
<evidence type="ECO:0000313" key="11">
    <source>
        <dbReference type="EMBL" id="GGI51096.1"/>
    </source>
</evidence>
<dbReference type="InterPro" id="IPR011990">
    <property type="entry name" value="TPR-like_helical_dom_sf"/>
</dbReference>
<dbReference type="InterPro" id="IPR050736">
    <property type="entry name" value="Sensor_HK_Regulatory"/>
</dbReference>